<gene>
    <name evidence="15" type="ORF">EIN_129140</name>
</gene>
<dbReference type="SMART" id="SM00220">
    <property type="entry name" value="S_TKc"/>
    <property type="match status" value="1"/>
</dbReference>
<dbReference type="OrthoDB" id="377346at2759"/>
<dbReference type="PANTHER" id="PTHR24350">
    <property type="entry name" value="SERINE/THREONINE-PROTEIN KINASE IAL-RELATED"/>
    <property type="match status" value="1"/>
</dbReference>
<keyword evidence="2 13" id="KW-0808">Transferase</keyword>
<proteinExistence type="inferred from homology"/>
<dbReference type="PROSITE" id="PS00108">
    <property type="entry name" value="PROTEIN_KINASE_ST"/>
    <property type="match status" value="1"/>
</dbReference>
<dbReference type="InterPro" id="IPR000719">
    <property type="entry name" value="Prot_kinase_dom"/>
</dbReference>
<protein>
    <recommendedName>
        <fullName evidence="13">Aurora kinase</fullName>
        <ecNumber evidence="13">2.7.11.1</ecNumber>
    </recommendedName>
</protein>
<dbReference type="InterPro" id="IPR030616">
    <property type="entry name" value="Aur-like"/>
</dbReference>
<dbReference type="Proteomes" id="UP000014680">
    <property type="component" value="Unassembled WGS sequence"/>
</dbReference>
<evidence type="ECO:0000256" key="1">
    <source>
        <dbReference type="ARBA" id="ARBA00022527"/>
    </source>
</evidence>
<sequence>MSRILQKARHTMLETVQAFRVTMKPFVPFRAMRFSISRVYVNSGLFRTFQPIVPSKYDLSMFSIGEYLGRGNFGEVYLALFKPKQYVCALKRVRKTQMEDVVYGMNLKREIEIMSHMSHPNIVKMLTFFEDDKYFYIVMEYCKRGELYKLLKEKGRFADDEAAKYVKQTTRALIYVHSMKCIHRDLKPENILLDMSGNVKLADFGLSVRTDRKRETKCGTPEYFCPEIVRGKAYDESLDQWGLGILTFEFLAGYAPLNPAEYWPREKNETAMKIKYPVFISLLGRDFIDKLTKEIPECRMKLEECLEHPWIMKYAKNVAYPHGNCESLRIGIFCVDSLLFFFRKNSNIRFKPYKKRYFQPFFEVVK</sequence>
<comment type="similarity">
    <text evidence="13">Belongs to the protein kinase superfamily. Ser/Thr protein kinase family. Aurora subfamily.</text>
</comment>
<feature type="binding site" evidence="9">
    <location>
        <begin position="189"/>
        <end position="190"/>
    </location>
    <ligand>
        <name>ATP</name>
        <dbReference type="ChEBI" id="CHEBI:30616"/>
    </ligand>
</feature>
<dbReference type="GO" id="GO:0106310">
    <property type="term" value="F:protein serine kinase activity"/>
    <property type="evidence" value="ECO:0007669"/>
    <property type="project" value="RHEA"/>
</dbReference>
<dbReference type="FunFam" id="3.30.200.20:FF:000042">
    <property type="entry name" value="Aurora kinase A"/>
    <property type="match status" value="1"/>
</dbReference>
<feature type="active site" description="Proton acceptor" evidence="8">
    <location>
        <position position="185"/>
    </location>
</feature>
<dbReference type="PROSITE" id="PS00107">
    <property type="entry name" value="PROTEIN_KINASE_ATP"/>
    <property type="match status" value="1"/>
</dbReference>
<dbReference type="RefSeq" id="XP_004258345.1">
    <property type="nucleotide sequence ID" value="XM_004258297.1"/>
</dbReference>
<reference evidence="15 16" key="1">
    <citation type="submission" date="2012-10" db="EMBL/GenBank/DDBJ databases">
        <authorList>
            <person name="Zafar N."/>
            <person name="Inman J."/>
            <person name="Hall N."/>
            <person name="Lorenzi H."/>
            <person name="Caler E."/>
        </authorList>
    </citation>
    <scope>NUCLEOTIDE SEQUENCE [LARGE SCALE GENOMIC DNA]</scope>
    <source>
        <strain evidence="15 16">IP1</strain>
    </source>
</reference>
<evidence type="ECO:0000256" key="7">
    <source>
        <dbReference type="ARBA" id="ARBA00048679"/>
    </source>
</evidence>
<dbReference type="GO" id="GO:0005524">
    <property type="term" value="F:ATP binding"/>
    <property type="evidence" value="ECO:0007669"/>
    <property type="project" value="UniProtKB-UniRule"/>
</dbReference>
<accession>L7FN47</accession>
<dbReference type="FunFam" id="1.10.510.10:FF:000235">
    <property type="entry name" value="Serine/threonine-protein kinase ark1"/>
    <property type="match status" value="1"/>
</dbReference>
<evidence type="ECO:0000256" key="12">
    <source>
        <dbReference type="RuleBase" id="RU000304"/>
    </source>
</evidence>
<feature type="cross-link" description="Glycyl lysine isopeptide (Lys-Gly) (interchain with G-Cter in SUMO2)" evidence="10">
    <location>
        <position position="187"/>
    </location>
</feature>
<dbReference type="Pfam" id="PF00069">
    <property type="entry name" value="Pkinase"/>
    <property type="match status" value="1"/>
</dbReference>
<keyword evidence="1 12" id="KW-0723">Serine/threonine-protein kinase</keyword>
<feature type="binding site" evidence="9">
    <location>
        <position position="91"/>
    </location>
    <ligand>
        <name>ATP</name>
        <dbReference type="ChEBI" id="CHEBI:30616"/>
    </ligand>
</feature>
<dbReference type="VEuPathDB" id="AmoebaDB:EIN_129140"/>
<feature type="domain" description="Protein kinase" evidence="14">
    <location>
        <begin position="62"/>
        <end position="311"/>
    </location>
</feature>
<evidence type="ECO:0000256" key="9">
    <source>
        <dbReference type="PIRSR" id="PIRSR630616-2"/>
    </source>
</evidence>
<dbReference type="SUPFAM" id="SSF56112">
    <property type="entry name" value="Protein kinase-like (PK-like)"/>
    <property type="match status" value="1"/>
</dbReference>
<dbReference type="GO" id="GO:0004674">
    <property type="term" value="F:protein serine/threonine kinase activity"/>
    <property type="evidence" value="ECO:0007669"/>
    <property type="project" value="UniProtKB-KW"/>
</dbReference>
<dbReference type="CDD" id="cd14007">
    <property type="entry name" value="STKc_Aurora"/>
    <property type="match status" value="1"/>
</dbReference>
<evidence type="ECO:0000259" key="14">
    <source>
        <dbReference type="PROSITE" id="PS50011"/>
    </source>
</evidence>
<dbReference type="AlphaFoldDB" id="L7FN47"/>
<comment type="catalytic activity">
    <reaction evidence="7 13">
        <text>L-seryl-[protein] + ATP = O-phospho-L-seryl-[protein] + ADP + H(+)</text>
        <dbReference type="Rhea" id="RHEA:17989"/>
        <dbReference type="Rhea" id="RHEA-COMP:9863"/>
        <dbReference type="Rhea" id="RHEA-COMP:11604"/>
        <dbReference type="ChEBI" id="CHEBI:15378"/>
        <dbReference type="ChEBI" id="CHEBI:29999"/>
        <dbReference type="ChEBI" id="CHEBI:30616"/>
        <dbReference type="ChEBI" id="CHEBI:83421"/>
        <dbReference type="ChEBI" id="CHEBI:456216"/>
        <dbReference type="EC" id="2.7.11.1"/>
    </reaction>
</comment>
<evidence type="ECO:0000256" key="2">
    <source>
        <dbReference type="ARBA" id="ARBA00022679"/>
    </source>
</evidence>
<evidence type="ECO:0000313" key="15">
    <source>
        <dbReference type="EMBL" id="ELP91574.1"/>
    </source>
</evidence>
<dbReference type="EMBL" id="KB206458">
    <property type="protein sequence ID" value="ELP91574.1"/>
    <property type="molecule type" value="Genomic_DNA"/>
</dbReference>
<dbReference type="GeneID" id="14890582"/>
<dbReference type="PROSITE" id="PS50011">
    <property type="entry name" value="PROTEIN_KINASE_DOM"/>
    <property type="match status" value="1"/>
</dbReference>
<dbReference type="OMA" id="KEIPECR"/>
<evidence type="ECO:0000256" key="3">
    <source>
        <dbReference type="ARBA" id="ARBA00022741"/>
    </source>
</evidence>
<keyword evidence="3 9" id="KW-0547">Nucleotide-binding</keyword>
<evidence type="ECO:0000313" key="16">
    <source>
        <dbReference type="Proteomes" id="UP000014680"/>
    </source>
</evidence>
<dbReference type="KEGG" id="eiv:EIN_129140"/>
<evidence type="ECO:0000256" key="6">
    <source>
        <dbReference type="ARBA" id="ARBA00047899"/>
    </source>
</evidence>
<dbReference type="EC" id="2.7.11.1" evidence="13"/>
<keyword evidence="5 9" id="KW-0067">ATP-binding</keyword>
<dbReference type="Gene3D" id="1.10.510.10">
    <property type="entry name" value="Transferase(Phosphotransferase) domain 1"/>
    <property type="match status" value="1"/>
</dbReference>
<dbReference type="InterPro" id="IPR011009">
    <property type="entry name" value="Kinase-like_dom_sf"/>
</dbReference>
<comment type="catalytic activity">
    <reaction evidence="6 13">
        <text>L-threonyl-[protein] + ATP = O-phospho-L-threonyl-[protein] + ADP + H(+)</text>
        <dbReference type="Rhea" id="RHEA:46608"/>
        <dbReference type="Rhea" id="RHEA-COMP:11060"/>
        <dbReference type="Rhea" id="RHEA-COMP:11605"/>
        <dbReference type="ChEBI" id="CHEBI:15378"/>
        <dbReference type="ChEBI" id="CHEBI:30013"/>
        <dbReference type="ChEBI" id="CHEBI:30616"/>
        <dbReference type="ChEBI" id="CHEBI:61977"/>
        <dbReference type="ChEBI" id="CHEBI:456216"/>
        <dbReference type="EC" id="2.7.11.1"/>
    </reaction>
</comment>
<evidence type="ECO:0000256" key="10">
    <source>
        <dbReference type="PIRSR" id="PIRSR630616-3"/>
    </source>
</evidence>
<evidence type="ECO:0000256" key="13">
    <source>
        <dbReference type="RuleBase" id="RU367134"/>
    </source>
</evidence>
<dbReference type="InterPro" id="IPR008271">
    <property type="entry name" value="Ser/Thr_kinase_AS"/>
</dbReference>
<keyword evidence="16" id="KW-1185">Reference proteome</keyword>
<dbReference type="InterPro" id="IPR017441">
    <property type="entry name" value="Protein_kinase_ATP_BS"/>
</dbReference>
<feature type="binding site" evidence="9">
    <location>
        <position position="203"/>
    </location>
    <ligand>
        <name>ATP</name>
        <dbReference type="ChEBI" id="CHEBI:30616"/>
    </ligand>
</feature>
<evidence type="ECO:0000256" key="8">
    <source>
        <dbReference type="PIRSR" id="PIRSR630616-1"/>
    </source>
</evidence>
<evidence type="ECO:0000256" key="5">
    <source>
        <dbReference type="ARBA" id="ARBA00022840"/>
    </source>
</evidence>
<feature type="binding site" evidence="11">
    <location>
        <position position="95"/>
    </location>
    <ligand>
        <name>ATP</name>
        <dbReference type="ChEBI" id="CHEBI:30616"/>
    </ligand>
</feature>
<evidence type="ECO:0000256" key="4">
    <source>
        <dbReference type="ARBA" id="ARBA00022777"/>
    </source>
</evidence>
<evidence type="ECO:0000256" key="11">
    <source>
        <dbReference type="PROSITE-ProRule" id="PRU10141"/>
    </source>
</evidence>
<keyword evidence="4 13" id="KW-0418">Kinase</keyword>
<organism evidence="15 16">
    <name type="scientific">Entamoeba invadens IP1</name>
    <dbReference type="NCBI Taxonomy" id="370355"/>
    <lineage>
        <taxon>Eukaryota</taxon>
        <taxon>Amoebozoa</taxon>
        <taxon>Evosea</taxon>
        <taxon>Archamoebae</taxon>
        <taxon>Mastigamoebida</taxon>
        <taxon>Entamoebidae</taxon>
        <taxon>Entamoeba</taxon>
    </lineage>
</organism>
<name>L7FN47_ENTIV</name>